<dbReference type="AlphaFoldDB" id="A0A1F4U758"/>
<proteinExistence type="predicted"/>
<name>A0A1F4U758_UNCSA</name>
<evidence type="ECO:0000313" key="1">
    <source>
        <dbReference type="EMBL" id="OGC40709.1"/>
    </source>
</evidence>
<reference evidence="1 2" key="1">
    <citation type="journal article" date="2016" name="Nat. Commun.">
        <title>Thousands of microbial genomes shed light on interconnected biogeochemical processes in an aquifer system.</title>
        <authorList>
            <person name="Anantharaman K."/>
            <person name="Brown C.T."/>
            <person name="Hug L.A."/>
            <person name="Sharon I."/>
            <person name="Castelle C.J."/>
            <person name="Probst A.J."/>
            <person name="Thomas B.C."/>
            <person name="Singh A."/>
            <person name="Wilkins M.J."/>
            <person name="Karaoz U."/>
            <person name="Brodie E.L."/>
            <person name="Williams K.H."/>
            <person name="Hubbard S.S."/>
            <person name="Banfield J.F."/>
        </authorList>
    </citation>
    <scope>NUCLEOTIDE SEQUENCE [LARGE SCALE GENOMIC DNA]</scope>
</reference>
<accession>A0A1F4U758</accession>
<sequence length="452" mass="51626">MSIAEEIKGQINKLALIQFMLWGKKLPEGFNWQAIQISFCYHLLKIPFKQKLTTLSLGLLDVMVRQLISEYVLPSDVEELERMERDFRLKIKGKRYAVSDCSAVNDLLLKEESNLRLCSGFYGGQKFYLLGEAKVKKISGFRVHYLKAETAATPGCHLLMAAMLAGDKNIFLRENSARFLFYQKWRNPSPGLEGKIRKHTLKQFGGEKKLISAFIDNLLWHELNHGSYFSALAQAASILGPNILGDLQEVFADWLPGKGIDSPIAKICAKKRIGQLSLYIADSWFYDSSFPEMKSFSFLTLAPIFRHMKKGKIDFAGVMGEISHLGNGSLLTLYRRHFEAAEKGLLEIVKNSKFTVVDRPLNFSTIALYAEDEIKRKNKNAAGEEYEVTFWSNIFNYLKKYSPEGWRNAREFLIESRKKLEHDVRIRIMRGNESVDEIMYSRAGELVGGTNK</sequence>
<comment type="caution">
    <text evidence="1">The sequence shown here is derived from an EMBL/GenBank/DDBJ whole genome shotgun (WGS) entry which is preliminary data.</text>
</comment>
<dbReference type="EMBL" id="MEUJ01000002">
    <property type="protein sequence ID" value="OGC40709.1"/>
    <property type="molecule type" value="Genomic_DNA"/>
</dbReference>
<evidence type="ECO:0000313" key="2">
    <source>
        <dbReference type="Proteomes" id="UP000179242"/>
    </source>
</evidence>
<gene>
    <name evidence="1" type="ORF">A2438_00195</name>
</gene>
<organism evidence="1 2">
    <name type="scientific">candidate division WOR-1 bacterium RIFOXYC2_FULL_46_14</name>
    <dbReference type="NCBI Taxonomy" id="1802587"/>
    <lineage>
        <taxon>Bacteria</taxon>
        <taxon>Bacillati</taxon>
        <taxon>Saganbacteria</taxon>
    </lineage>
</organism>
<dbReference type="Proteomes" id="UP000179242">
    <property type="component" value="Unassembled WGS sequence"/>
</dbReference>
<protein>
    <submittedName>
        <fullName evidence="1">Uncharacterized protein</fullName>
    </submittedName>
</protein>